<evidence type="ECO:0000313" key="1">
    <source>
        <dbReference type="EMBL" id="MCQ4770272.1"/>
    </source>
</evidence>
<accession>A0AAW5JN59</accession>
<evidence type="ECO:0000313" key="2">
    <source>
        <dbReference type="Proteomes" id="UP001204562"/>
    </source>
</evidence>
<gene>
    <name evidence="1" type="ORF">NE579_07325</name>
</gene>
<comment type="caution">
    <text evidence="1">The sequence shown here is derived from an EMBL/GenBank/DDBJ whole genome shotgun (WGS) entry which is preliminary data.</text>
</comment>
<reference evidence="1" key="1">
    <citation type="submission" date="2022-06" db="EMBL/GenBank/DDBJ databases">
        <title>Isolation of gut microbiota from human fecal samples.</title>
        <authorList>
            <person name="Pamer E.G."/>
            <person name="Barat B."/>
            <person name="Waligurski E."/>
            <person name="Medina S."/>
            <person name="Paddock L."/>
            <person name="Mostad J."/>
        </authorList>
    </citation>
    <scope>NUCLEOTIDE SEQUENCE</scope>
    <source>
        <strain evidence="1">DFI.9.91</strain>
    </source>
</reference>
<protein>
    <submittedName>
        <fullName evidence="1">Uncharacterized protein</fullName>
    </submittedName>
</protein>
<dbReference type="EMBL" id="JANFYS010000013">
    <property type="protein sequence ID" value="MCQ4770272.1"/>
    <property type="molecule type" value="Genomic_DNA"/>
</dbReference>
<sequence length="114" mass="12838">MAVLFSAVTLTADKNQVEFLAAGIPRDADDLEGWTAYEDFMDGLASEQEVSVHVEAYLYGDGETFKATPEEVAYFKIRSDADEKFLNDHCDNIEDTDFTIQWSPDELYGVEPEL</sequence>
<dbReference type="RefSeq" id="WP_256303765.1">
    <property type="nucleotide sequence ID" value="NZ_JANFYS010000013.1"/>
</dbReference>
<proteinExistence type="predicted"/>
<dbReference type="Proteomes" id="UP001204562">
    <property type="component" value="Unassembled WGS sequence"/>
</dbReference>
<name>A0AAW5JN59_9FIRM</name>
<dbReference type="AlphaFoldDB" id="A0AAW5JN59"/>
<organism evidence="1 2">
    <name type="scientific">Intestinimonas massiliensis</name>
    <name type="common">ex Afouda et al. 2020</name>
    <dbReference type="NCBI Taxonomy" id="1673721"/>
    <lineage>
        <taxon>Bacteria</taxon>
        <taxon>Bacillati</taxon>
        <taxon>Bacillota</taxon>
        <taxon>Clostridia</taxon>
        <taxon>Eubacteriales</taxon>
        <taxon>Intestinimonas</taxon>
    </lineage>
</organism>